<keyword evidence="2" id="KW-1185">Reference proteome</keyword>
<dbReference type="EMBL" id="AP025739">
    <property type="protein sequence ID" value="BDI29261.1"/>
    <property type="molecule type" value="Genomic_DNA"/>
</dbReference>
<dbReference type="PANTHER" id="PTHR41386">
    <property type="entry name" value="INTEGRAL MEMBRANE PROTEIN-RELATED"/>
    <property type="match status" value="1"/>
</dbReference>
<evidence type="ECO:0000313" key="1">
    <source>
        <dbReference type="EMBL" id="BDI29261.1"/>
    </source>
</evidence>
<dbReference type="KEGG" id="ccot:CCAX7_13120"/>
<reference evidence="1 2" key="1">
    <citation type="journal article" date="2019" name="Int. J. Syst. Evol. Microbiol.">
        <title>Capsulimonas corticalis gen. nov., sp. nov., an aerobic capsulated bacterium, of a novel bacterial order, Capsulimonadales ord. nov., of the class Armatimonadia of the phylum Armatimonadetes.</title>
        <authorList>
            <person name="Li J."/>
            <person name="Kudo C."/>
            <person name="Tonouchi A."/>
        </authorList>
    </citation>
    <scope>NUCLEOTIDE SEQUENCE [LARGE SCALE GENOMIC DNA]</scope>
    <source>
        <strain evidence="1 2">AX-7</strain>
    </source>
</reference>
<protein>
    <submittedName>
        <fullName evidence="1">Uncharacterized protein</fullName>
    </submittedName>
</protein>
<dbReference type="RefSeq" id="WP_119324463.1">
    <property type="nucleotide sequence ID" value="NZ_AP025739.1"/>
</dbReference>
<name>A0A402D4P3_9BACT</name>
<evidence type="ECO:0000313" key="2">
    <source>
        <dbReference type="Proteomes" id="UP000287394"/>
    </source>
</evidence>
<dbReference type="Pfam" id="PF06210">
    <property type="entry name" value="DUF1003"/>
    <property type="match status" value="1"/>
</dbReference>
<proteinExistence type="predicted"/>
<dbReference type="OrthoDB" id="9795736at2"/>
<dbReference type="Proteomes" id="UP000287394">
    <property type="component" value="Chromosome"/>
</dbReference>
<dbReference type="PANTHER" id="PTHR41386:SF1">
    <property type="entry name" value="MEMBRANE PROTEIN"/>
    <property type="match status" value="1"/>
</dbReference>
<dbReference type="AlphaFoldDB" id="A0A402D4P3"/>
<sequence>MPTPREQEPSEEYTTPNPILSDVIERNIRTIDRLRMEAAQARKTPDRVSDIITDFSGRLIFVYVHILWFGSWILLNTGKVGVRPFDPYPYGLLTMVVSLEAIFLSTFVLISQNRLSVEADRRADLDLQIGLLTEHEVTRVLRMLDVVQDKLGIENEEDIELAQLELATKPEDVLAEIDMVHRNVRRHATWKEWLAAHPGLKKPH</sequence>
<dbReference type="InterPro" id="IPR010406">
    <property type="entry name" value="DUF1003"/>
</dbReference>
<accession>A0A402D4P3</accession>
<gene>
    <name evidence="1" type="ORF">CCAX7_13120</name>
</gene>
<organism evidence="1 2">
    <name type="scientific">Capsulimonas corticalis</name>
    <dbReference type="NCBI Taxonomy" id="2219043"/>
    <lineage>
        <taxon>Bacteria</taxon>
        <taxon>Bacillati</taxon>
        <taxon>Armatimonadota</taxon>
        <taxon>Armatimonadia</taxon>
        <taxon>Capsulimonadales</taxon>
        <taxon>Capsulimonadaceae</taxon>
        <taxon>Capsulimonas</taxon>
    </lineage>
</organism>